<keyword evidence="2" id="KW-1185">Reference proteome</keyword>
<gene>
    <name evidence="1" type="ORF">SAMN05216233_13216</name>
</gene>
<protein>
    <submittedName>
        <fullName evidence="1">Uncharacterized protein</fullName>
    </submittedName>
</protein>
<dbReference type="Proteomes" id="UP000198870">
    <property type="component" value="Unassembled WGS sequence"/>
</dbReference>
<evidence type="ECO:0000313" key="2">
    <source>
        <dbReference type="Proteomes" id="UP000198870"/>
    </source>
</evidence>
<dbReference type="AlphaFoldDB" id="A0A1G5JIY4"/>
<proteinExistence type="predicted"/>
<dbReference type="EMBL" id="FMUX01000032">
    <property type="protein sequence ID" value="SCY88352.1"/>
    <property type="molecule type" value="Genomic_DNA"/>
</dbReference>
<dbReference type="STRING" id="419481.SAMN05216233_13216"/>
<organism evidence="1 2">
    <name type="scientific">Desulfoluna spongiiphila</name>
    <dbReference type="NCBI Taxonomy" id="419481"/>
    <lineage>
        <taxon>Bacteria</taxon>
        <taxon>Pseudomonadati</taxon>
        <taxon>Thermodesulfobacteriota</taxon>
        <taxon>Desulfobacteria</taxon>
        <taxon>Desulfobacterales</taxon>
        <taxon>Desulfolunaceae</taxon>
        <taxon>Desulfoluna</taxon>
    </lineage>
</organism>
<sequence length="73" mass="8245">MQTMKQVVWYNQEDGSKAVDMTGKIKMPEGYGLTPPDIPEQPDPNDIPLWDVDTMVTESPTLAKYFLKSQGIE</sequence>
<evidence type="ECO:0000313" key="1">
    <source>
        <dbReference type="EMBL" id="SCY88352.1"/>
    </source>
</evidence>
<name>A0A1G5JIY4_9BACT</name>
<accession>A0A1G5JIY4</accession>
<dbReference type="RefSeq" id="WP_092215626.1">
    <property type="nucleotide sequence ID" value="NZ_FMUX01000032.1"/>
</dbReference>
<reference evidence="1 2" key="1">
    <citation type="submission" date="2016-10" db="EMBL/GenBank/DDBJ databases">
        <authorList>
            <person name="de Groot N.N."/>
        </authorList>
    </citation>
    <scope>NUCLEOTIDE SEQUENCE [LARGE SCALE GENOMIC DNA]</scope>
    <source>
        <strain evidence="1 2">AA1</strain>
    </source>
</reference>